<keyword evidence="6" id="KW-1185">Reference proteome</keyword>
<organism evidence="5 6">
    <name type="scientific">Cocos nucifera</name>
    <name type="common">Coconut palm</name>
    <dbReference type="NCBI Taxonomy" id="13894"/>
    <lineage>
        <taxon>Eukaryota</taxon>
        <taxon>Viridiplantae</taxon>
        <taxon>Streptophyta</taxon>
        <taxon>Embryophyta</taxon>
        <taxon>Tracheophyta</taxon>
        <taxon>Spermatophyta</taxon>
        <taxon>Magnoliopsida</taxon>
        <taxon>Liliopsida</taxon>
        <taxon>Arecaceae</taxon>
        <taxon>Arecoideae</taxon>
        <taxon>Cocoseae</taxon>
        <taxon>Attaleinae</taxon>
        <taxon>Cocos</taxon>
    </lineage>
</organism>
<gene>
    <name evidence="5" type="ORF">COCNU_08G009160</name>
</gene>
<evidence type="ECO:0008006" key="7">
    <source>
        <dbReference type="Google" id="ProtNLM"/>
    </source>
</evidence>
<reference evidence="5" key="2">
    <citation type="submission" date="2019-07" db="EMBL/GenBank/DDBJ databases">
        <authorList>
            <person name="Yang Y."/>
            <person name="Bocs S."/>
            <person name="Baudouin L."/>
        </authorList>
    </citation>
    <scope>NUCLEOTIDE SEQUENCE</scope>
    <source>
        <tissue evidence="5">Spear leaf of Hainan Tall coconut</tissue>
    </source>
</reference>
<comment type="similarity">
    <text evidence="1 4">Belongs to the universal ribosomal protein uL14 family.</text>
</comment>
<comment type="caution">
    <text evidence="5">The sequence shown here is derived from an EMBL/GenBank/DDBJ whole genome shotgun (WGS) entry which is preliminary data.</text>
</comment>
<evidence type="ECO:0000313" key="5">
    <source>
        <dbReference type="EMBL" id="KAG1359470.1"/>
    </source>
</evidence>
<dbReference type="OrthoDB" id="1842219at2759"/>
<dbReference type="GO" id="GO:0070180">
    <property type="term" value="F:large ribosomal subunit rRNA binding"/>
    <property type="evidence" value="ECO:0007669"/>
    <property type="project" value="TreeGrafter"/>
</dbReference>
<dbReference type="PANTHER" id="PTHR11761:SF8">
    <property type="entry name" value="LARGE RIBOSOMAL SUBUNIT PROTEIN UL14"/>
    <property type="match status" value="1"/>
</dbReference>
<dbReference type="GO" id="GO:0022625">
    <property type="term" value="C:cytosolic large ribosomal subunit"/>
    <property type="evidence" value="ECO:0007669"/>
    <property type="project" value="TreeGrafter"/>
</dbReference>
<reference evidence="5" key="1">
    <citation type="journal article" date="2017" name="Gigascience">
        <title>The genome draft of coconut (Cocos nucifera).</title>
        <authorList>
            <person name="Xiao Y."/>
            <person name="Xu P."/>
            <person name="Fan H."/>
            <person name="Baudouin L."/>
            <person name="Xia W."/>
            <person name="Bocs S."/>
            <person name="Xu J."/>
            <person name="Li Q."/>
            <person name="Guo A."/>
            <person name="Zhou L."/>
            <person name="Li J."/>
            <person name="Wu Y."/>
            <person name="Ma Z."/>
            <person name="Armero A."/>
            <person name="Issali A.E."/>
            <person name="Liu N."/>
            <person name="Peng M."/>
            <person name="Yang Y."/>
        </authorList>
    </citation>
    <scope>NUCLEOTIDE SEQUENCE</scope>
    <source>
        <tissue evidence="5">Spear leaf of Hainan Tall coconut</tissue>
    </source>
</reference>
<evidence type="ECO:0000256" key="1">
    <source>
        <dbReference type="ARBA" id="ARBA00010745"/>
    </source>
</evidence>
<dbReference type="GO" id="GO:0006412">
    <property type="term" value="P:translation"/>
    <property type="evidence" value="ECO:0007669"/>
    <property type="project" value="InterPro"/>
</dbReference>
<dbReference type="SUPFAM" id="SSF50193">
    <property type="entry name" value="Ribosomal protein L14"/>
    <property type="match status" value="1"/>
</dbReference>
<keyword evidence="3 4" id="KW-0687">Ribonucleoprotein</keyword>
<dbReference type="AlphaFoldDB" id="A0A8K0IJ09"/>
<evidence type="ECO:0000256" key="3">
    <source>
        <dbReference type="ARBA" id="ARBA00023274"/>
    </source>
</evidence>
<dbReference type="Gene3D" id="2.40.150.20">
    <property type="entry name" value="Ribosomal protein L14"/>
    <property type="match status" value="1"/>
</dbReference>
<proteinExistence type="inferred from homology"/>
<dbReference type="Proteomes" id="UP000797356">
    <property type="component" value="Chromosome 8"/>
</dbReference>
<dbReference type="EMBL" id="CM017879">
    <property type="protein sequence ID" value="KAG1359470.1"/>
    <property type="molecule type" value="Genomic_DNA"/>
</dbReference>
<name>A0A8K0IJ09_COCNU</name>
<dbReference type="GO" id="GO:0003735">
    <property type="term" value="F:structural constituent of ribosome"/>
    <property type="evidence" value="ECO:0007669"/>
    <property type="project" value="InterPro"/>
</dbReference>
<dbReference type="InterPro" id="IPR036853">
    <property type="entry name" value="Ribosomal_uL14_sf"/>
</dbReference>
<dbReference type="PANTHER" id="PTHR11761">
    <property type="entry name" value="50S/60S RIBOSOMAL PROTEIN L14/L23"/>
    <property type="match status" value="1"/>
</dbReference>
<evidence type="ECO:0000256" key="2">
    <source>
        <dbReference type="ARBA" id="ARBA00022980"/>
    </source>
</evidence>
<evidence type="ECO:0000256" key="4">
    <source>
        <dbReference type="RuleBase" id="RU003949"/>
    </source>
</evidence>
<keyword evidence="2 4" id="KW-0689">Ribosomal protein</keyword>
<protein>
    <recommendedName>
        <fullName evidence="7">Ribosomal protein L14</fullName>
    </recommendedName>
</protein>
<dbReference type="InterPro" id="IPR000218">
    <property type="entry name" value="Ribosomal_uL14"/>
</dbReference>
<dbReference type="SMART" id="SM01374">
    <property type="entry name" value="Ribosomal_L14"/>
    <property type="match status" value="1"/>
</dbReference>
<sequence length="128" mass="14409">MVNCRDNMRVKNLYIISVKAIKGRLNRLPSTCVGDMVMATVKKEKPDLKKKVMPMVIVRQNCFNIIEIDGINTNNAIRIYLSSLVSVADGRLSHTLNISAFTFGLSHGHLIDTFHGATTTWERVVTQY</sequence>
<accession>A0A8K0IJ09</accession>
<evidence type="ECO:0000313" key="6">
    <source>
        <dbReference type="Proteomes" id="UP000797356"/>
    </source>
</evidence>
<dbReference type="Pfam" id="PF00238">
    <property type="entry name" value="Ribosomal_L14"/>
    <property type="match status" value="1"/>
</dbReference>